<accession>A0AAD7ZNF7</accession>
<dbReference type="EMBL" id="JASPKZ010007565">
    <property type="protein sequence ID" value="KAJ9583576.1"/>
    <property type="molecule type" value="Genomic_DNA"/>
</dbReference>
<evidence type="ECO:0000313" key="2">
    <source>
        <dbReference type="Proteomes" id="UP001233999"/>
    </source>
</evidence>
<reference evidence="1" key="2">
    <citation type="submission" date="2023-05" db="EMBL/GenBank/DDBJ databases">
        <authorList>
            <person name="Fouks B."/>
        </authorList>
    </citation>
    <scope>NUCLEOTIDE SEQUENCE</scope>
    <source>
        <strain evidence="1">Stay&amp;Tobe</strain>
        <tissue evidence="1">Testes</tissue>
    </source>
</reference>
<evidence type="ECO:0000313" key="1">
    <source>
        <dbReference type="EMBL" id="KAJ9583576.1"/>
    </source>
</evidence>
<protein>
    <submittedName>
        <fullName evidence="1">Uncharacterized protein</fullName>
    </submittedName>
</protein>
<dbReference type="AlphaFoldDB" id="A0AAD7ZNF7"/>
<dbReference type="Proteomes" id="UP001233999">
    <property type="component" value="Unassembled WGS sequence"/>
</dbReference>
<comment type="caution">
    <text evidence="1">The sequence shown here is derived from an EMBL/GenBank/DDBJ whole genome shotgun (WGS) entry which is preliminary data.</text>
</comment>
<sequence length="60" mass="6297">EIHRGSARTKPVLLVISLAGIKVCSPDGKITTPLQKCSENPLVRNTAQPGIESGSSTLKV</sequence>
<proteinExistence type="predicted"/>
<organism evidence="1 2">
    <name type="scientific">Diploptera punctata</name>
    <name type="common">Pacific beetle cockroach</name>
    <dbReference type="NCBI Taxonomy" id="6984"/>
    <lineage>
        <taxon>Eukaryota</taxon>
        <taxon>Metazoa</taxon>
        <taxon>Ecdysozoa</taxon>
        <taxon>Arthropoda</taxon>
        <taxon>Hexapoda</taxon>
        <taxon>Insecta</taxon>
        <taxon>Pterygota</taxon>
        <taxon>Neoptera</taxon>
        <taxon>Polyneoptera</taxon>
        <taxon>Dictyoptera</taxon>
        <taxon>Blattodea</taxon>
        <taxon>Blaberoidea</taxon>
        <taxon>Blaberidae</taxon>
        <taxon>Diplopterinae</taxon>
        <taxon>Diploptera</taxon>
    </lineage>
</organism>
<feature type="non-terminal residue" evidence="1">
    <location>
        <position position="1"/>
    </location>
</feature>
<name>A0AAD7ZNF7_DIPPU</name>
<feature type="non-terminal residue" evidence="1">
    <location>
        <position position="60"/>
    </location>
</feature>
<gene>
    <name evidence="1" type="ORF">L9F63_022072</name>
</gene>
<reference evidence="1" key="1">
    <citation type="journal article" date="2023" name="IScience">
        <title>Live-bearing cockroach genome reveals convergent evolutionary mechanisms linked to viviparity in insects and beyond.</title>
        <authorList>
            <person name="Fouks B."/>
            <person name="Harrison M.C."/>
            <person name="Mikhailova A.A."/>
            <person name="Marchal E."/>
            <person name="English S."/>
            <person name="Carruthers M."/>
            <person name="Jennings E.C."/>
            <person name="Chiamaka E.L."/>
            <person name="Frigard R.A."/>
            <person name="Pippel M."/>
            <person name="Attardo G.M."/>
            <person name="Benoit J.B."/>
            <person name="Bornberg-Bauer E."/>
            <person name="Tobe S.S."/>
        </authorList>
    </citation>
    <scope>NUCLEOTIDE SEQUENCE</scope>
    <source>
        <strain evidence="1">Stay&amp;Tobe</strain>
    </source>
</reference>
<keyword evidence="2" id="KW-1185">Reference proteome</keyword>